<dbReference type="OrthoDB" id="557705at2"/>
<dbReference type="GO" id="GO:0071949">
    <property type="term" value="F:FAD binding"/>
    <property type="evidence" value="ECO:0007669"/>
    <property type="project" value="InterPro"/>
</dbReference>
<keyword evidence="3" id="KW-1185">Reference proteome</keyword>
<dbReference type="PROSITE" id="PS50925">
    <property type="entry name" value="BLUF"/>
    <property type="match status" value="1"/>
</dbReference>
<dbReference type="Gene3D" id="3.30.70.100">
    <property type="match status" value="1"/>
</dbReference>
<evidence type="ECO:0000313" key="2">
    <source>
        <dbReference type="EMBL" id="KRG77318.1"/>
    </source>
</evidence>
<comment type="caution">
    <text evidence="2">The sequence shown here is derived from an EMBL/GenBank/DDBJ whole genome shotgun (WGS) entry which is preliminary data.</text>
</comment>
<proteinExistence type="predicted"/>
<dbReference type="GO" id="GO:0009882">
    <property type="term" value="F:blue light photoreceptor activity"/>
    <property type="evidence" value="ECO:0007669"/>
    <property type="project" value="InterPro"/>
</dbReference>
<dbReference type="EMBL" id="LDJM01000018">
    <property type="protein sequence ID" value="KRG77318.1"/>
    <property type="molecule type" value="Genomic_DNA"/>
</dbReference>
<dbReference type="RefSeq" id="WP_057637663.1">
    <property type="nucleotide sequence ID" value="NZ_LDJM01000018.1"/>
</dbReference>
<sequence>MTRHIAYVSTAQPDLSAQCIDALLLDARTFNARIGVTGVLLYDGQRFFQYFEGTDYATDQVMARILASQRHSAIHLLADGRHPGQQFDRWYMGFSHSPATFIQHLENGSWQQTLYTLRQQANHCPALEALNQFLDEQPAPARIGQALTCP</sequence>
<accession>A0A0R0D6T9</accession>
<dbReference type="Pfam" id="PF04940">
    <property type="entry name" value="BLUF"/>
    <property type="match status" value="1"/>
</dbReference>
<evidence type="ECO:0000313" key="3">
    <source>
        <dbReference type="Proteomes" id="UP000050956"/>
    </source>
</evidence>
<dbReference type="SMART" id="SM01034">
    <property type="entry name" value="BLUF"/>
    <property type="match status" value="1"/>
</dbReference>
<dbReference type="Proteomes" id="UP000050956">
    <property type="component" value="Unassembled WGS sequence"/>
</dbReference>
<gene>
    <name evidence="2" type="ORF">ABB30_07365</name>
</gene>
<protein>
    <recommendedName>
        <fullName evidence="1">BLUF domain-containing protein</fullName>
    </recommendedName>
</protein>
<feature type="domain" description="BLUF" evidence="1">
    <location>
        <begin position="2"/>
        <end position="93"/>
    </location>
</feature>
<dbReference type="STRING" id="336566.ABB30_07365"/>
<dbReference type="PATRIC" id="fig|336566.3.peg.816"/>
<dbReference type="InterPro" id="IPR007024">
    <property type="entry name" value="BLUF_domain"/>
</dbReference>
<reference evidence="2 3" key="1">
    <citation type="submission" date="2015-05" db="EMBL/GenBank/DDBJ databases">
        <title>Genome sequencing and analysis of members of genus Stenotrophomonas.</title>
        <authorList>
            <person name="Patil P.P."/>
            <person name="Midha S."/>
            <person name="Patil P.B."/>
        </authorList>
    </citation>
    <scope>NUCLEOTIDE SEQUENCE [LARGE SCALE GENOMIC DNA]</scope>
    <source>
        <strain evidence="2 3">DSM 24757</strain>
    </source>
</reference>
<organism evidence="2 3">
    <name type="scientific">Stenotrophomonas ginsengisoli</name>
    <dbReference type="NCBI Taxonomy" id="336566"/>
    <lineage>
        <taxon>Bacteria</taxon>
        <taxon>Pseudomonadati</taxon>
        <taxon>Pseudomonadota</taxon>
        <taxon>Gammaproteobacteria</taxon>
        <taxon>Lysobacterales</taxon>
        <taxon>Lysobacteraceae</taxon>
        <taxon>Stenotrophomonas</taxon>
    </lineage>
</organism>
<dbReference type="InterPro" id="IPR036046">
    <property type="entry name" value="Acylphosphatase-like_dom_sf"/>
</dbReference>
<evidence type="ECO:0000259" key="1">
    <source>
        <dbReference type="PROSITE" id="PS50925"/>
    </source>
</evidence>
<dbReference type="SUPFAM" id="SSF54975">
    <property type="entry name" value="Acylphosphatase/BLUF domain-like"/>
    <property type="match status" value="1"/>
</dbReference>
<name>A0A0R0D6T9_9GAMM</name>
<dbReference type="AlphaFoldDB" id="A0A0R0D6T9"/>